<sequence>MNLNTKQRAFNKAMTQYHDNKNYQKIYKLVSILNVGMQMYLFILLFTFSIEWYIFFLILFISYFITDFVNGYVHMYMDNNDRYDSMVGPFIASFHLHHRTPEYKNFSIVRIYFNESGPKFWLVPFLILTVILSLFSVSEYILLTLILVGILSSVAEVSHFLCHNSNSKVVLFLQKMNLLLSMKHHDNHHEKDNQSYAFLNGMSDFLLDRIASKLYRGYKENSDLHANGYVGVGTDNRDKL</sequence>
<comment type="similarity">
    <text evidence="2">Belongs to the fatty acid desaturase CarF family.</text>
</comment>
<feature type="domain" description="Lipid desaturase" evidence="7">
    <location>
        <begin position="63"/>
        <end position="210"/>
    </location>
</feature>
<accession>A0A6S6SA81</accession>
<comment type="subcellular location">
    <subcellularLocation>
        <location evidence="1">Membrane</location>
        <topology evidence="1">Multi-pass membrane protein</topology>
    </subcellularLocation>
</comment>
<reference evidence="8" key="1">
    <citation type="submission" date="2020-01" db="EMBL/GenBank/DDBJ databases">
        <authorList>
            <person name="Meier V. D."/>
            <person name="Meier V D."/>
        </authorList>
    </citation>
    <scope>NUCLEOTIDE SEQUENCE</scope>
    <source>
        <strain evidence="8">HLG_WM_MAG_06</strain>
    </source>
</reference>
<dbReference type="InterPro" id="IPR053335">
    <property type="entry name" value="Fatty_acid_desaturase_CarF"/>
</dbReference>
<evidence type="ECO:0000256" key="1">
    <source>
        <dbReference type="ARBA" id="ARBA00004141"/>
    </source>
</evidence>
<evidence type="ECO:0000259" key="7">
    <source>
        <dbReference type="Pfam" id="PF10520"/>
    </source>
</evidence>
<feature type="transmembrane region" description="Helical" evidence="6">
    <location>
        <begin position="26"/>
        <end position="46"/>
    </location>
</feature>
<dbReference type="InterPro" id="IPR019547">
    <property type="entry name" value="Lipid_desat"/>
</dbReference>
<feature type="transmembrane region" description="Helical" evidence="6">
    <location>
        <begin position="52"/>
        <end position="73"/>
    </location>
</feature>
<evidence type="ECO:0000256" key="2">
    <source>
        <dbReference type="ARBA" id="ARBA00007620"/>
    </source>
</evidence>
<keyword evidence="5 6" id="KW-0472">Membrane</keyword>
<evidence type="ECO:0000313" key="8">
    <source>
        <dbReference type="EMBL" id="CAA6803116.1"/>
    </source>
</evidence>
<dbReference type="PANTHER" id="PTHR48230:SF1">
    <property type="entry name" value="LIPID DESATURASE DOMAIN-CONTAINING PROTEIN"/>
    <property type="match status" value="1"/>
</dbReference>
<keyword evidence="3 6" id="KW-0812">Transmembrane</keyword>
<protein>
    <recommendedName>
        <fullName evidence="7">Lipid desaturase domain-containing protein</fullName>
    </recommendedName>
</protein>
<proteinExistence type="inferred from homology"/>
<dbReference type="AlphaFoldDB" id="A0A6S6SA81"/>
<dbReference type="PANTHER" id="PTHR48230">
    <property type="match status" value="1"/>
</dbReference>
<evidence type="ECO:0000256" key="3">
    <source>
        <dbReference type="ARBA" id="ARBA00022692"/>
    </source>
</evidence>
<dbReference type="Pfam" id="PF10520">
    <property type="entry name" value="Lipid_desat"/>
    <property type="match status" value="1"/>
</dbReference>
<dbReference type="GO" id="GO:0016020">
    <property type="term" value="C:membrane"/>
    <property type="evidence" value="ECO:0007669"/>
    <property type="project" value="UniProtKB-SubCell"/>
</dbReference>
<evidence type="ECO:0000256" key="4">
    <source>
        <dbReference type="ARBA" id="ARBA00022989"/>
    </source>
</evidence>
<evidence type="ECO:0000256" key="5">
    <source>
        <dbReference type="ARBA" id="ARBA00023136"/>
    </source>
</evidence>
<evidence type="ECO:0000256" key="6">
    <source>
        <dbReference type="SAM" id="Phobius"/>
    </source>
</evidence>
<keyword evidence="4 6" id="KW-1133">Transmembrane helix</keyword>
<gene>
    <name evidence="8" type="ORF">HELGO_WM3461</name>
</gene>
<organism evidence="8">
    <name type="scientific">uncultured Sulfurovum sp</name>
    <dbReference type="NCBI Taxonomy" id="269237"/>
    <lineage>
        <taxon>Bacteria</taxon>
        <taxon>Pseudomonadati</taxon>
        <taxon>Campylobacterota</taxon>
        <taxon>Epsilonproteobacteria</taxon>
        <taxon>Campylobacterales</taxon>
        <taxon>Sulfurovaceae</taxon>
        <taxon>Sulfurovum</taxon>
        <taxon>environmental samples</taxon>
    </lineage>
</organism>
<name>A0A6S6SA81_9BACT</name>
<dbReference type="EMBL" id="CACVAP010000039">
    <property type="protein sequence ID" value="CAA6803116.1"/>
    <property type="molecule type" value="Genomic_DNA"/>
</dbReference>
<feature type="transmembrane region" description="Helical" evidence="6">
    <location>
        <begin position="120"/>
        <end position="137"/>
    </location>
</feature>